<feature type="binding site" evidence="10">
    <location>
        <begin position="10"/>
        <end position="17"/>
    </location>
    <ligand>
        <name>ATP</name>
        <dbReference type="ChEBI" id="CHEBI:30616"/>
    </ligand>
</feature>
<dbReference type="EMBL" id="FNZN01000001">
    <property type="protein sequence ID" value="SEK48250.1"/>
    <property type="molecule type" value="Genomic_DNA"/>
</dbReference>
<proteinExistence type="inferred from homology"/>
<dbReference type="InterPro" id="IPR018022">
    <property type="entry name" value="IPT"/>
</dbReference>
<dbReference type="Pfam" id="PF01715">
    <property type="entry name" value="IPPT"/>
    <property type="match status" value="1"/>
</dbReference>
<feature type="region of interest" description="Interaction with substrate tRNA" evidence="10">
    <location>
        <begin position="35"/>
        <end position="38"/>
    </location>
</feature>
<name>A0A1H7HH46_9FLAO</name>
<dbReference type="EC" id="2.5.1.75" evidence="10"/>
<comment type="cofactor">
    <cofactor evidence="1 10">
        <name>Mg(2+)</name>
        <dbReference type="ChEBI" id="CHEBI:18420"/>
    </cofactor>
</comment>
<dbReference type="InterPro" id="IPR039657">
    <property type="entry name" value="Dimethylallyltransferase"/>
</dbReference>
<evidence type="ECO:0000256" key="8">
    <source>
        <dbReference type="ARBA" id="ARBA00022842"/>
    </source>
</evidence>
<dbReference type="HAMAP" id="MF_00185">
    <property type="entry name" value="IPP_trans"/>
    <property type="match status" value="1"/>
</dbReference>
<evidence type="ECO:0000313" key="15">
    <source>
        <dbReference type="Proteomes" id="UP000198990"/>
    </source>
</evidence>
<comment type="caution">
    <text evidence="10">Lacks conserved residue(s) required for the propagation of feature annotation.</text>
</comment>
<evidence type="ECO:0000256" key="13">
    <source>
        <dbReference type="RuleBase" id="RU003785"/>
    </source>
</evidence>
<keyword evidence="8 10" id="KW-0460">Magnesium</keyword>
<comment type="catalytic activity">
    <reaction evidence="9 10 11">
        <text>adenosine(37) in tRNA + dimethylallyl diphosphate = N(6)-dimethylallyladenosine(37) in tRNA + diphosphate</text>
        <dbReference type="Rhea" id="RHEA:26482"/>
        <dbReference type="Rhea" id="RHEA-COMP:10162"/>
        <dbReference type="Rhea" id="RHEA-COMP:10375"/>
        <dbReference type="ChEBI" id="CHEBI:33019"/>
        <dbReference type="ChEBI" id="CHEBI:57623"/>
        <dbReference type="ChEBI" id="CHEBI:74411"/>
        <dbReference type="ChEBI" id="CHEBI:74415"/>
        <dbReference type="EC" id="2.5.1.75"/>
    </reaction>
</comment>
<evidence type="ECO:0000256" key="2">
    <source>
        <dbReference type="ARBA" id="ARBA00003213"/>
    </source>
</evidence>
<evidence type="ECO:0000256" key="5">
    <source>
        <dbReference type="ARBA" id="ARBA00022694"/>
    </source>
</evidence>
<dbReference type="PANTHER" id="PTHR11088:SF60">
    <property type="entry name" value="TRNA DIMETHYLALLYLTRANSFERASE"/>
    <property type="match status" value="1"/>
</dbReference>
<dbReference type="GO" id="GO:0052381">
    <property type="term" value="F:tRNA dimethylallyltransferase activity"/>
    <property type="evidence" value="ECO:0007669"/>
    <property type="project" value="UniProtKB-UniRule"/>
</dbReference>
<dbReference type="SUPFAM" id="SSF52540">
    <property type="entry name" value="P-loop containing nucleoside triphosphate hydrolases"/>
    <property type="match status" value="2"/>
</dbReference>
<evidence type="ECO:0000256" key="12">
    <source>
        <dbReference type="RuleBase" id="RU003784"/>
    </source>
</evidence>
<evidence type="ECO:0000256" key="4">
    <source>
        <dbReference type="ARBA" id="ARBA00022679"/>
    </source>
</evidence>
<dbReference type="GO" id="GO:0005524">
    <property type="term" value="F:ATP binding"/>
    <property type="evidence" value="ECO:0007669"/>
    <property type="project" value="UniProtKB-UniRule"/>
</dbReference>
<feature type="site" description="Interaction with substrate tRNA" evidence="10">
    <location>
        <position position="101"/>
    </location>
</feature>
<evidence type="ECO:0000256" key="1">
    <source>
        <dbReference type="ARBA" id="ARBA00001946"/>
    </source>
</evidence>
<dbReference type="Gene3D" id="3.40.50.300">
    <property type="entry name" value="P-loop containing nucleotide triphosphate hydrolases"/>
    <property type="match status" value="1"/>
</dbReference>
<dbReference type="PANTHER" id="PTHR11088">
    <property type="entry name" value="TRNA DIMETHYLALLYLTRANSFERASE"/>
    <property type="match status" value="1"/>
</dbReference>
<sequence>MNKILISVVGPTAIGKTKLAILLAQHYNTEIISADSRQFFKEMNIGTAVPSSEELKLAKHHFIQHKSITESYSVGDFERDAIKKLSSLFKTNEVVIMVGGSGLYVNAVTDGLNSFPTIKADVREVLNLELKEFGIEFLQKKLESLDPLYFNKVDIHNPQRVIRALEVTIGCGKPYSSFIDKPKAKRGFKVLTVGIKADRAIIYERINQRVDLMIAAGLLEEAKELLPYRNFNALQTVGYKELFNYFDDEWTLEFAISEIKKNTRRFAKRQLTWFLKNENTKWFDYDYDQNRIVNIINNEILKFKNG</sequence>
<feature type="binding site" evidence="10">
    <location>
        <begin position="12"/>
        <end position="17"/>
    </location>
    <ligand>
        <name>substrate</name>
    </ligand>
</feature>
<organism evidence="14 15">
    <name type="scientific">Maribacter orientalis</name>
    <dbReference type="NCBI Taxonomy" id="228957"/>
    <lineage>
        <taxon>Bacteria</taxon>
        <taxon>Pseudomonadati</taxon>
        <taxon>Bacteroidota</taxon>
        <taxon>Flavobacteriia</taxon>
        <taxon>Flavobacteriales</taxon>
        <taxon>Flavobacteriaceae</taxon>
        <taxon>Maribacter</taxon>
    </lineage>
</organism>
<protein>
    <recommendedName>
        <fullName evidence="10">tRNA dimethylallyltransferase</fullName>
        <ecNumber evidence="10">2.5.1.75</ecNumber>
    </recommendedName>
    <alternativeName>
        <fullName evidence="10">Dimethylallyl diphosphate:tRNA dimethylallyltransferase</fullName>
        <shortName evidence="10">DMAPP:tRNA dimethylallyltransferase</shortName>
        <shortName evidence="10">DMATase</shortName>
    </alternativeName>
    <alternativeName>
        <fullName evidence="10">Isopentenyl-diphosphate:tRNA isopentenyltransferase</fullName>
        <shortName evidence="10">IPP transferase</shortName>
        <shortName evidence="10">IPPT</shortName>
        <shortName evidence="10">IPTase</shortName>
    </alternativeName>
</protein>
<dbReference type="RefSeq" id="WP_091619515.1">
    <property type="nucleotide sequence ID" value="NZ_FNZN01000001.1"/>
</dbReference>
<keyword evidence="6 10" id="KW-0547">Nucleotide-binding</keyword>
<evidence type="ECO:0000256" key="3">
    <source>
        <dbReference type="ARBA" id="ARBA00005842"/>
    </source>
</evidence>
<dbReference type="InterPro" id="IPR027417">
    <property type="entry name" value="P-loop_NTPase"/>
</dbReference>
<dbReference type="Gene3D" id="1.10.20.140">
    <property type="match status" value="1"/>
</dbReference>
<evidence type="ECO:0000256" key="10">
    <source>
        <dbReference type="HAMAP-Rule" id="MF_00185"/>
    </source>
</evidence>
<evidence type="ECO:0000256" key="6">
    <source>
        <dbReference type="ARBA" id="ARBA00022741"/>
    </source>
</evidence>
<dbReference type="OrthoDB" id="9776390at2"/>
<gene>
    <name evidence="10" type="primary">miaA</name>
    <name evidence="14" type="ORF">SAMN04488008_101560</name>
</gene>
<dbReference type="AlphaFoldDB" id="A0A1H7HH46"/>
<accession>A0A1H7HH46</accession>
<keyword evidence="4 10" id="KW-0808">Transferase</keyword>
<feature type="site" description="Interaction with substrate tRNA" evidence="10">
    <location>
        <position position="123"/>
    </location>
</feature>
<keyword evidence="5 10" id="KW-0819">tRNA processing</keyword>
<evidence type="ECO:0000256" key="9">
    <source>
        <dbReference type="ARBA" id="ARBA00049563"/>
    </source>
</evidence>
<comment type="subunit">
    <text evidence="10">Monomer.</text>
</comment>
<keyword evidence="7 10" id="KW-0067">ATP-binding</keyword>
<evidence type="ECO:0000313" key="14">
    <source>
        <dbReference type="EMBL" id="SEK48250.1"/>
    </source>
</evidence>
<feature type="region of interest" description="Interaction with substrate tRNA" evidence="10">
    <location>
        <begin position="159"/>
        <end position="163"/>
    </location>
</feature>
<evidence type="ECO:0000256" key="7">
    <source>
        <dbReference type="ARBA" id="ARBA00022840"/>
    </source>
</evidence>
<keyword evidence="15" id="KW-1185">Reference proteome</keyword>
<dbReference type="GO" id="GO:0006400">
    <property type="term" value="P:tRNA modification"/>
    <property type="evidence" value="ECO:0007669"/>
    <property type="project" value="TreeGrafter"/>
</dbReference>
<reference evidence="15" key="1">
    <citation type="submission" date="2016-10" db="EMBL/GenBank/DDBJ databases">
        <authorList>
            <person name="Varghese N."/>
            <person name="Submissions S."/>
        </authorList>
    </citation>
    <scope>NUCLEOTIDE SEQUENCE [LARGE SCALE GENOMIC DNA]</scope>
    <source>
        <strain evidence="15">DSM 16471</strain>
    </source>
</reference>
<dbReference type="STRING" id="228957.SAMN04488008_101560"/>
<comment type="similarity">
    <text evidence="3 10 13">Belongs to the IPP transferase family.</text>
</comment>
<evidence type="ECO:0000256" key="11">
    <source>
        <dbReference type="RuleBase" id="RU003783"/>
    </source>
</evidence>
<dbReference type="Proteomes" id="UP000198990">
    <property type="component" value="Unassembled WGS sequence"/>
</dbReference>
<comment type="function">
    <text evidence="2 10 12">Catalyzes the transfer of a dimethylallyl group onto the adenine at position 37 in tRNAs that read codons beginning with uridine, leading to the formation of N6-(dimethylallyl)adenosine (i(6)A).</text>
</comment>
<dbReference type="NCBIfam" id="TIGR00174">
    <property type="entry name" value="miaA"/>
    <property type="match status" value="1"/>
</dbReference>